<name>A0ABN8AYF2_CHISP</name>
<evidence type="ECO:0000313" key="3">
    <source>
        <dbReference type="Proteomes" id="UP001153292"/>
    </source>
</evidence>
<dbReference type="Gene3D" id="3.40.50.1010">
    <property type="entry name" value="5'-nuclease"/>
    <property type="match status" value="1"/>
</dbReference>
<keyword evidence="3" id="KW-1185">Reference proteome</keyword>
<accession>A0ABN8AYF2</accession>
<dbReference type="Proteomes" id="UP001153292">
    <property type="component" value="Chromosome 11"/>
</dbReference>
<dbReference type="EMBL" id="OU963904">
    <property type="protein sequence ID" value="CAH0398471.1"/>
    <property type="molecule type" value="Genomic_DNA"/>
</dbReference>
<reference evidence="2" key="1">
    <citation type="submission" date="2021-12" db="EMBL/GenBank/DDBJ databases">
        <authorList>
            <person name="King R."/>
        </authorList>
    </citation>
    <scope>NUCLEOTIDE SEQUENCE</scope>
</reference>
<comment type="similarity">
    <text evidence="1">Belongs to the asteroid family.</text>
</comment>
<sequence>MRIQQFATNIGITELRKYELKNCEVVIDGQNFLYNIYEMSGLPFEFGCESDKYAEHLRKKLSVFINANVKCYFFFKGGHSDMNKKKKKQTEKAILSQDPNSSTNFILPIFMKEIYKQVLDEMNFNYVVCEFECKKDCIALAQKLNCPIISYDIEFCFAGVPYIPIARDKNIVNDKSTGGIPCGLFVYEDFTKKYNLDKEKLAIFIVLSDENIFPEGHFKSFFDTVNIRGNPYRRNANLLNWLSKKANYNTIDSIMRKCLRADEYDTYRRERNKMIGFICKEEKAGVPVDYLLHGNYVEFTDNDPLWFEKGVVCGYIPLQYVNMYHWNIIDGSWCLEDEDAEDAMFISLDIIKYAFNLLTNYERKEINFHNKKDEVVTISVTDATALPKPTYTAIQSPFENGWDLIKALGLFEHFLEKCMPETNFSVLNTVPENARLLLIALIFFSRHKTEDTTVEVSSVLLSYVMLSVVKDKSNNNNHMNERVSRTFIEPFIDKNLVTDVDCNIATDRFVKYFTVSNIEKAQFDKEILHPLVEFQHCLQQMNFLNKLCGSPFEATMYSCTYNGTLVYKIAHTMKDTYFGKAMDFTENELSSAVTVLGFFNGLRNAYDEIMYR</sequence>
<dbReference type="PANTHER" id="PTHR15665">
    <property type="entry name" value="ASTEROID PROTEIN"/>
    <property type="match status" value="1"/>
</dbReference>
<evidence type="ECO:0008006" key="4">
    <source>
        <dbReference type="Google" id="ProtNLM"/>
    </source>
</evidence>
<gene>
    <name evidence="2" type="ORF">CHILSU_LOCUS1592</name>
</gene>
<evidence type="ECO:0000256" key="1">
    <source>
        <dbReference type="ARBA" id="ARBA00007398"/>
    </source>
</evidence>
<dbReference type="InterPro" id="IPR026832">
    <property type="entry name" value="Asteroid"/>
</dbReference>
<dbReference type="SUPFAM" id="SSF88723">
    <property type="entry name" value="PIN domain-like"/>
    <property type="match status" value="1"/>
</dbReference>
<protein>
    <recommendedName>
        <fullName evidence="4">Asteroid domain-containing protein</fullName>
    </recommendedName>
</protein>
<organism evidence="2 3">
    <name type="scientific">Chilo suppressalis</name>
    <name type="common">Asiatic rice borer moth</name>
    <dbReference type="NCBI Taxonomy" id="168631"/>
    <lineage>
        <taxon>Eukaryota</taxon>
        <taxon>Metazoa</taxon>
        <taxon>Ecdysozoa</taxon>
        <taxon>Arthropoda</taxon>
        <taxon>Hexapoda</taxon>
        <taxon>Insecta</taxon>
        <taxon>Pterygota</taxon>
        <taxon>Neoptera</taxon>
        <taxon>Endopterygota</taxon>
        <taxon>Lepidoptera</taxon>
        <taxon>Glossata</taxon>
        <taxon>Ditrysia</taxon>
        <taxon>Pyraloidea</taxon>
        <taxon>Crambidae</taxon>
        <taxon>Crambinae</taxon>
        <taxon>Chilo</taxon>
    </lineage>
</organism>
<dbReference type="InterPro" id="IPR029060">
    <property type="entry name" value="PIN-like_dom_sf"/>
</dbReference>
<dbReference type="PANTHER" id="PTHR15665:SF1">
    <property type="entry name" value="PROTEIN ASTEROID HOMOLOG 1"/>
    <property type="match status" value="1"/>
</dbReference>
<proteinExistence type="inferred from homology"/>
<evidence type="ECO:0000313" key="2">
    <source>
        <dbReference type="EMBL" id="CAH0398471.1"/>
    </source>
</evidence>